<dbReference type="PANTHER" id="PTHR11808">
    <property type="entry name" value="TRANS-SULFURATION ENZYME FAMILY MEMBER"/>
    <property type="match status" value="1"/>
</dbReference>
<dbReference type="Gene3D" id="3.90.1150.10">
    <property type="entry name" value="Aspartate Aminotransferase, domain 1"/>
    <property type="match status" value="1"/>
</dbReference>
<dbReference type="AlphaFoldDB" id="A0A1G2DBW3"/>
<dbReference type="GO" id="GO:0005737">
    <property type="term" value="C:cytoplasm"/>
    <property type="evidence" value="ECO:0007669"/>
    <property type="project" value="TreeGrafter"/>
</dbReference>
<dbReference type="SUPFAM" id="SSF53383">
    <property type="entry name" value="PLP-dependent transferases"/>
    <property type="match status" value="1"/>
</dbReference>
<organism evidence="5 6">
    <name type="scientific">Candidatus Lloydbacteria bacterium RIFCSPHIGHO2_02_FULL_51_22</name>
    <dbReference type="NCBI Taxonomy" id="1798663"/>
    <lineage>
        <taxon>Bacteria</taxon>
        <taxon>Candidatus Lloydiibacteriota</taxon>
    </lineage>
</organism>
<dbReference type="PANTHER" id="PTHR11808:SF80">
    <property type="entry name" value="CYSTATHIONINE GAMMA-LYASE"/>
    <property type="match status" value="1"/>
</dbReference>
<name>A0A1G2DBW3_9BACT</name>
<dbReference type="GO" id="GO:0019346">
    <property type="term" value="P:transsulfuration"/>
    <property type="evidence" value="ECO:0007669"/>
    <property type="project" value="InterPro"/>
</dbReference>
<dbReference type="GO" id="GO:0030170">
    <property type="term" value="F:pyridoxal phosphate binding"/>
    <property type="evidence" value="ECO:0007669"/>
    <property type="project" value="InterPro"/>
</dbReference>
<reference evidence="5 6" key="1">
    <citation type="journal article" date="2016" name="Nat. Commun.">
        <title>Thousands of microbial genomes shed light on interconnected biogeochemical processes in an aquifer system.</title>
        <authorList>
            <person name="Anantharaman K."/>
            <person name="Brown C.T."/>
            <person name="Hug L.A."/>
            <person name="Sharon I."/>
            <person name="Castelle C.J."/>
            <person name="Probst A.J."/>
            <person name="Thomas B.C."/>
            <person name="Singh A."/>
            <person name="Wilkins M.J."/>
            <person name="Karaoz U."/>
            <person name="Brodie E.L."/>
            <person name="Williams K.H."/>
            <person name="Hubbard S.S."/>
            <person name="Banfield J.F."/>
        </authorList>
    </citation>
    <scope>NUCLEOTIDE SEQUENCE [LARGE SCALE GENOMIC DNA]</scope>
</reference>
<dbReference type="EMBL" id="MHLN01000025">
    <property type="protein sequence ID" value="OGZ11115.1"/>
    <property type="molecule type" value="Genomic_DNA"/>
</dbReference>
<dbReference type="Pfam" id="PF01053">
    <property type="entry name" value="Cys_Met_Meta_PP"/>
    <property type="match status" value="1"/>
</dbReference>
<evidence type="ECO:0000256" key="4">
    <source>
        <dbReference type="RuleBase" id="RU362118"/>
    </source>
</evidence>
<accession>A0A1G2DBW3</accession>
<protein>
    <recommendedName>
        <fullName evidence="7">Cystathionine gamma-synthase</fullName>
    </recommendedName>
</protein>
<sequence length="388" mass="42197">MNMTARHRIFHTFSSVETARHAFQNPNGPGPYAYDRMGDETVTELGRTIARIEGAQENCAWETHNGISALLFLVLALTSKKAGRGRRVVTSSFIYGGSHHQLSLFRDDHGFDVAFVENPFAVEEWERLITPGTAFVFLETPSNPTVDVFDIQALAALAHRKDTLLIVDNTVGVTLQYPLALGADAVLHSVTKILNGNATALGGAVVCRDDSVLMSKELGAVLGEWFVHSGVIMAHEAAVLTLDHCGVIETLAWEAAEISRNALAMAQWLERHRKVQKVYYPFLDSYEHHALARRQMSGGGGLLSFDVGSAANAETIGDEIIRAGLHFAPHLGYRGGTIYIAPAVTTHALLTHEERVAAHITDGMIRVSVGVPDIARDLEVLSGAFKNI</sequence>
<feature type="modified residue" description="N6-(pyridoxal phosphate)lysine" evidence="3">
    <location>
        <position position="192"/>
    </location>
</feature>
<keyword evidence="2 3" id="KW-0663">Pyridoxal phosphate</keyword>
<comment type="cofactor">
    <cofactor evidence="1 4">
        <name>pyridoxal 5'-phosphate</name>
        <dbReference type="ChEBI" id="CHEBI:597326"/>
    </cofactor>
</comment>
<evidence type="ECO:0000256" key="1">
    <source>
        <dbReference type="ARBA" id="ARBA00001933"/>
    </source>
</evidence>
<dbReference type="Gene3D" id="3.40.640.10">
    <property type="entry name" value="Type I PLP-dependent aspartate aminotransferase-like (Major domain)"/>
    <property type="match status" value="1"/>
</dbReference>
<dbReference type="GO" id="GO:0016846">
    <property type="term" value="F:carbon-sulfur lyase activity"/>
    <property type="evidence" value="ECO:0007669"/>
    <property type="project" value="TreeGrafter"/>
</dbReference>
<proteinExistence type="inferred from homology"/>
<evidence type="ECO:0008006" key="7">
    <source>
        <dbReference type="Google" id="ProtNLM"/>
    </source>
</evidence>
<evidence type="ECO:0000313" key="5">
    <source>
        <dbReference type="EMBL" id="OGZ11115.1"/>
    </source>
</evidence>
<dbReference type="InterPro" id="IPR015422">
    <property type="entry name" value="PyrdxlP-dep_Trfase_small"/>
</dbReference>
<comment type="similarity">
    <text evidence="4">Belongs to the trans-sulfuration enzymes family.</text>
</comment>
<evidence type="ECO:0000256" key="2">
    <source>
        <dbReference type="ARBA" id="ARBA00022898"/>
    </source>
</evidence>
<dbReference type="InterPro" id="IPR015421">
    <property type="entry name" value="PyrdxlP-dep_Trfase_major"/>
</dbReference>
<evidence type="ECO:0000313" key="6">
    <source>
        <dbReference type="Proteomes" id="UP000178099"/>
    </source>
</evidence>
<gene>
    <name evidence="5" type="ORF">A3D67_03940</name>
</gene>
<dbReference type="InterPro" id="IPR015424">
    <property type="entry name" value="PyrdxlP-dep_Trfase"/>
</dbReference>
<dbReference type="PIRSF" id="PIRSF001434">
    <property type="entry name" value="CGS"/>
    <property type="match status" value="1"/>
</dbReference>
<dbReference type="InterPro" id="IPR000277">
    <property type="entry name" value="Cys/Met-Metab_PyrdxlP-dep_enz"/>
</dbReference>
<comment type="caution">
    <text evidence="5">The sequence shown here is derived from an EMBL/GenBank/DDBJ whole genome shotgun (WGS) entry which is preliminary data.</text>
</comment>
<evidence type="ECO:0000256" key="3">
    <source>
        <dbReference type="PIRSR" id="PIRSR001434-2"/>
    </source>
</evidence>
<dbReference type="Proteomes" id="UP000178099">
    <property type="component" value="Unassembled WGS sequence"/>
</dbReference>